<organism evidence="1 2">
    <name type="scientific">Pristionchus pacificus</name>
    <name type="common">Parasitic nematode worm</name>
    <dbReference type="NCBI Taxonomy" id="54126"/>
    <lineage>
        <taxon>Eukaryota</taxon>
        <taxon>Metazoa</taxon>
        <taxon>Ecdysozoa</taxon>
        <taxon>Nematoda</taxon>
        <taxon>Chromadorea</taxon>
        <taxon>Rhabditida</taxon>
        <taxon>Rhabditina</taxon>
        <taxon>Diplogasteromorpha</taxon>
        <taxon>Diplogasteroidea</taxon>
        <taxon>Neodiplogasteridae</taxon>
        <taxon>Pristionchus</taxon>
    </lineage>
</organism>
<reference evidence="1" key="2">
    <citation type="submission" date="2022-06" db="UniProtKB">
        <authorList>
            <consortium name="EnsemblMetazoa"/>
        </authorList>
    </citation>
    <scope>IDENTIFICATION</scope>
    <source>
        <strain evidence="1">PS312</strain>
    </source>
</reference>
<gene>
    <name evidence="1" type="primary">WBGene00099374</name>
</gene>
<keyword evidence="2" id="KW-1185">Reference proteome</keyword>
<name>A0A2A6B606_PRIPA</name>
<accession>A0A8R1Y968</accession>
<dbReference type="EnsemblMetazoa" id="PPA09820.1">
    <property type="protein sequence ID" value="PPA09820.1"/>
    <property type="gene ID" value="WBGene00099374"/>
</dbReference>
<evidence type="ECO:0000313" key="2">
    <source>
        <dbReference type="Proteomes" id="UP000005239"/>
    </source>
</evidence>
<proteinExistence type="predicted"/>
<reference evidence="2" key="1">
    <citation type="journal article" date="2008" name="Nat. Genet.">
        <title>The Pristionchus pacificus genome provides a unique perspective on nematode lifestyle and parasitism.</title>
        <authorList>
            <person name="Dieterich C."/>
            <person name="Clifton S.W."/>
            <person name="Schuster L.N."/>
            <person name="Chinwalla A."/>
            <person name="Delehaunty K."/>
            <person name="Dinkelacker I."/>
            <person name="Fulton L."/>
            <person name="Fulton R."/>
            <person name="Godfrey J."/>
            <person name="Minx P."/>
            <person name="Mitreva M."/>
            <person name="Roeseler W."/>
            <person name="Tian H."/>
            <person name="Witte H."/>
            <person name="Yang S.P."/>
            <person name="Wilson R.K."/>
            <person name="Sommer R.J."/>
        </authorList>
    </citation>
    <scope>NUCLEOTIDE SEQUENCE [LARGE SCALE GENOMIC DNA]</scope>
    <source>
        <strain evidence="2">PS312</strain>
    </source>
</reference>
<evidence type="ECO:0000313" key="1">
    <source>
        <dbReference type="EnsemblMetazoa" id="PPA09820.1"/>
    </source>
</evidence>
<dbReference type="AlphaFoldDB" id="A0A2A6B606"/>
<accession>A0A2A6B606</accession>
<dbReference type="Proteomes" id="UP000005239">
    <property type="component" value="Unassembled WGS sequence"/>
</dbReference>
<protein>
    <submittedName>
        <fullName evidence="1">Uncharacterized protein</fullName>
    </submittedName>
</protein>
<sequence>MTDDARRTFFELIRAIGEGGRTMELWDRIKDLHLSVFKMHKEQDTGVITAENMTDEEKNIVRSAFFGEFLSLTSATSCFKMSKPRALLSGMMVFRLEVVPVLLSVVTPAVHEKVYRQRSLPFLAMREELFRRKLGGTTYYSKCPESSRDDSHAPHKFPWWKEDFKTESTDYGFCTTDVVTNYFID</sequence>